<dbReference type="OrthoDB" id="9794157at2"/>
<reference evidence="2 3" key="1">
    <citation type="submission" date="2018-03" db="EMBL/GenBank/DDBJ databases">
        <title>Genomic Encyclopedia of Type Strains, Phase III (KMG-III): the genomes of soil and plant-associated and newly described type strains.</title>
        <authorList>
            <person name="Whitman W."/>
        </authorList>
    </citation>
    <scope>NUCLEOTIDE SEQUENCE [LARGE SCALE GENOMIC DNA]</scope>
    <source>
        <strain evidence="2 3">CGMCC 1.12700</strain>
    </source>
</reference>
<dbReference type="InterPro" id="IPR037171">
    <property type="entry name" value="NagB/RpiA_transferase-like"/>
</dbReference>
<dbReference type="Pfam" id="PF02589">
    <property type="entry name" value="LUD_dom"/>
    <property type="match status" value="1"/>
</dbReference>
<dbReference type="SUPFAM" id="SSF100950">
    <property type="entry name" value="NagB/RpiA/CoA transferase-like"/>
    <property type="match status" value="1"/>
</dbReference>
<gene>
    <name evidence="2" type="ORF">B0I18_110169</name>
</gene>
<dbReference type="InterPro" id="IPR024185">
    <property type="entry name" value="FTHF_cligase-like_sf"/>
</dbReference>
<proteinExistence type="predicted"/>
<protein>
    <submittedName>
        <fullName evidence="2">L-lactate dehydrogenase complex protein LldG</fullName>
    </submittedName>
</protein>
<dbReference type="RefSeq" id="WP_106524668.1">
    <property type="nucleotide sequence ID" value="NZ_PYGD01000010.1"/>
</dbReference>
<name>A0A2P8CY33_9BACT</name>
<organism evidence="2 3">
    <name type="scientific">Taibaiella chishuiensis</name>
    <dbReference type="NCBI Taxonomy" id="1434707"/>
    <lineage>
        <taxon>Bacteria</taxon>
        <taxon>Pseudomonadati</taxon>
        <taxon>Bacteroidota</taxon>
        <taxon>Chitinophagia</taxon>
        <taxon>Chitinophagales</taxon>
        <taxon>Chitinophagaceae</taxon>
        <taxon>Taibaiella</taxon>
    </lineage>
</organism>
<dbReference type="PANTHER" id="PTHR43682">
    <property type="entry name" value="LACTATE UTILIZATION PROTEIN C"/>
    <property type="match status" value="1"/>
</dbReference>
<dbReference type="PANTHER" id="PTHR43682:SF1">
    <property type="entry name" value="LACTATE UTILIZATION PROTEIN C"/>
    <property type="match status" value="1"/>
</dbReference>
<dbReference type="Gene3D" id="3.40.50.10420">
    <property type="entry name" value="NagB/RpiA/CoA transferase-like"/>
    <property type="match status" value="1"/>
</dbReference>
<dbReference type="AlphaFoldDB" id="A0A2P8CY33"/>
<dbReference type="EMBL" id="PYGD01000010">
    <property type="protein sequence ID" value="PSK89868.1"/>
    <property type="molecule type" value="Genomic_DNA"/>
</dbReference>
<keyword evidence="3" id="KW-1185">Reference proteome</keyword>
<comment type="caution">
    <text evidence="2">The sequence shown here is derived from an EMBL/GenBank/DDBJ whole genome shotgun (WGS) entry which is preliminary data.</text>
</comment>
<feature type="domain" description="LUD" evidence="1">
    <location>
        <begin position="110"/>
        <end position="217"/>
    </location>
</feature>
<evidence type="ECO:0000313" key="2">
    <source>
        <dbReference type="EMBL" id="PSK89868.1"/>
    </source>
</evidence>
<accession>A0A2P8CY33</accession>
<evidence type="ECO:0000313" key="3">
    <source>
        <dbReference type="Proteomes" id="UP000240572"/>
    </source>
</evidence>
<evidence type="ECO:0000259" key="1">
    <source>
        <dbReference type="Pfam" id="PF02589"/>
    </source>
</evidence>
<dbReference type="InterPro" id="IPR003741">
    <property type="entry name" value="LUD_dom"/>
</dbReference>
<sequence>MQTFKTSKARENILRKVRTALQEDAVPMPFPEVDKQPAASFFRPPEEATPEEAFAAGFTRSGGHFVFCNSQEDLLQNLQLLAESRNWTEVLCAHKSLFSFLVNNKLSFVREFNPAHERAEACITDCEAAIARTGSLLFSSKQNHGRVAPVYFPVHIVVLQPHQVVPDIGDALKLMKQKYNDNLPSMLNLNTGPSRTADIEKTLVTGVHGPKEIFCFFLNQ</sequence>
<dbReference type="Proteomes" id="UP000240572">
    <property type="component" value="Unassembled WGS sequence"/>
</dbReference>